<organism evidence="1 2">
    <name type="scientific">Paraburkholderia graminis (strain ATCC 700544 / DSM 17151 / LMG 18924 / NCIMB 13744 / C4D1M)</name>
    <dbReference type="NCBI Taxonomy" id="396598"/>
    <lineage>
        <taxon>Bacteria</taxon>
        <taxon>Pseudomonadati</taxon>
        <taxon>Pseudomonadota</taxon>
        <taxon>Betaproteobacteria</taxon>
        <taxon>Burkholderiales</taxon>
        <taxon>Burkholderiaceae</taxon>
        <taxon>Paraburkholderia</taxon>
    </lineage>
</organism>
<dbReference type="AlphaFoldDB" id="B1FT97"/>
<proteinExistence type="predicted"/>
<name>B1FT97_PARG4</name>
<dbReference type="EMBL" id="ABLD01000001">
    <property type="protein sequence ID" value="EDT12892.1"/>
    <property type="molecule type" value="Genomic_DNA"/>
</dbReference>
<accession>B1FT97</accession>
<comment type="caution">
    <text evidence="1">The sequence shown here is derived from an EMBL/GenBank/DDBJ whole genome shotgun (WGS) entry which is preliminary data.</text>
</comment>
<sequence length="107" mass="12315">MRNVPDDFPRDVLPASLPGAQPKLAARLIDGKFVVGQTDDERCARWEICEDLAQQLVAKARKEAAKYPHRSREVTLQRIRRAIEDKGWVRAVEAGWLIQRLRALLNW</sequence>
<evidence type="ECO:0000313" key="2">
    <source>
        <dbReference type="Proteomes" id="UP000005045"/>
    </source>
</evidence>
<evidence type="ECO:0000313" key="1">
    <source>
        <dbReference type="EMBL" id="EDT12892.1"/>
    </source>
</evidence>
<dbReference type="Proteomes" id="UP000005045">
    <property type="component" value="Unassembled WGS sequence"/>
</dbReference>
<reference evidence="1 2" key="1">
    <citation type="submission" date="2008-03" db="EMBL/GenBank/DDBJ databases">
        <title>Sequencing of the draft genome and assembly of Burkholderia graminis C4D1M.</title>
        <authorList>
            <consortium name="US DOE Joint Genome Institute (JGI-PGF)"/>
            <person name="Copeland A."/>
            <person name="Lucas S."/>
            <person name="Lapidus A."/>
            <person name="Glavina del Rio T."/>
            <person name="Dalin E."/>
            <person name="Tice H."/>
            <person name="Bruce D."/>
            <person name="Goodwin L."/>
            <person name="Pitluck S."/>
            <person name="Larimer F."/>
            <person name="Land M.L."/>
            <person name="Hauser L."/>
            <person name="Tiedje J."/>
            <person name="Richardson P."/>
        </authorList>
    </citation>
    <scope>NUCLEOTIDE SEQUENCE [LARGE SCALE GENOMIC DNA]</scope>
    <source>
        <strain evidence="2">ATCC 700544 / DSM 17151 / LMG 18924 / NCIMB 13744 / C4D1M</strain>
    </source>
</reference>
<protein>
    <submittedName>
        <fullName evidence="1">Uncharacterized protein</fullName>
    </submittedName>
</protein>
<gene>
    <name evidence="1" type="ORF">BgramDRAFT_0272</name>
</gene>
<keyword evidence="2" id="KW-1185">Reference proteome</keyword>